<dbReference type="Gene3D" id="2.40.160.20">
    <property type="match status" value="1"/>
</dbReference>
<gene>
    <name evidence="1" type="ORF">Poly30_16300</name>
</gene>
<dbReference type="AlphaFoldDB" id="A0A518EPV8"/>
<reference evidence="1 2" key="1">
    <citation type="submission" date="2019-02" db="EMBL/GenBank/DDBJ databases">
        <title>Deep-cultivation of Planctomycetes and their phenomic and genomic characterization uncovers novel biology.</title>
        <authorList>
            <person name="Wiegand S."/>
            <person name="Jogler M."/>
            <person name="Boedeker C."/>
            <person name="Pinto D."/>
            <person name="Vollmers J."/>
            <person name="Rivas-Marin E."/>
            <person name="Kohn T."/>
            <person name="Peeters S.H."/>
            <person name="Heuer A."/>
            <person name="Rast P."/>
            <person name="Oberbeckmann S."/>
            <person name="Bunk B."/>
            <person name="Jeske O."/>
            <person name="Meyerdierks A."/>
            <person name="Storesund J.E."/>
            <person name="Kallscheuer N."/>
            <person name="Luecker S."/>
            <person name="Lage O.M."/>
            <person name="Pohl T."/>
            <person name="Merkel B.J."/>
            <person name="Hornburger P."/>
            <person name="Mueller R.-W."/>
            <person name="Bruemmer F."/>
            <person name="Labrenz M."/>
            <person name="Spormann A.M."/>
            <person name="Op den Camp H."/>
            <person name="Overmann J."/>
            <person name="Amann R."/>
            <person name="Jetten M.S.M."/>
            <person name="Mascher T."/>
            <person name="Medema M.H."/>
            <person name="Devos D.P."/>
            <person name="Kaster A.-K."/>
            <person name="Ovreas L."/>
            <person name="Rohde M."/>
            <person name="Galperin M.Y."/>
            <person name="Jogler C."/>
        </authorList>
    </citation>
    <scope>NUCLEOTIDE SEQUENCE [LARGE SCALE GENOMIC DNA]</scope>
    <source>
        <strain evidence="1 2">Poly30</strain>
    </source>
</reference>
<protein>
    <recommendedName>
        <fullName evidence="3">Outer membrane protein beta-barrel domain-containing protein</fullName>
    </recommendedName>
</protein>
<keyword evidence="2" id="KW-1185">Reference proteome</keyword>
<evidence type="ECO:0000313" key="2">
    <source>
        <dbReference type="Proteomes" id="UP000320390"/>
    </source>
</evidence>
<evidence type="ECO:0000313" key="1">
    <source>
        <dbReference type="EMBL" id="QDV06125.1"/>
    </source>
</evidence>
<sequence>MFQRPSPPRRGAAASAFFARALPALLLAGAVTGCALVDEEFDEGGGRPWVGEGGRVVGFSGSYSYQETDRTESEWFAARATIDQFLTDEHVIGAYALGQFNNMSSEPDGNEQLWGGLHYHYHLHLSERTSIYAGPSLGAVFFDDKNTNDSALTWGLSGGIRHWLTERVAVTVEPTYLRANFDTAAGGDSEEFLVLWGLAFSL</sequence>
<dbReference type="RefSeq" id="WP_145196045.1">
    <property type="nucleotide sequence ID" value="NZ_CP036434.1"/>
</dbReference>
<dbReference type="InterPro" id="IPR011250">
    <property type="entry name" value="OMP/PagP_B-barrel"/>
</dbReference>
<evidence type="ECO:0008006" key="3">
    <source>
        <dbReference type="Google" id="ProtNLM"/>
    </source>
</evidence>
<dbReference type="Proteomes" id="UP000320390">
    <property type="component" value="Chromosome"/>
</dbReference>
<dbReference type="SUPFAM" id="SSF56925">
    <property type="entry name" value="OMPA-like"/>
    <property type="match status" value="1"/>
</dbReference>
<dbReference type="EMBL" id="CP036434">
    <property type="protein sequence ID" value="QDV06125.1"/>
    <property type="molecule type" value="Genomic_DNA"/>
</dbReference>
<proteinExistence type="predicted"/>
<organism evidence="1 2">
    <name type="scientific">Saltatorellus ferox</name>
    <dbReference type="NCBI Taxonomy" id="2528018"/>
    <lineage>
        <taxon>Bacteria</taxon>
        <taxon>Pseudomonadati</taxon>
        <taxon>Planctomycetota</taxon>
        <taxon>Planctomycetia</taxon>
        <taxon>Planctomycetia incertae sedis</taxon>
        <taxon>Saltatorellus</taxon>
    </lineage>
</organism>
<name>A0A518EPV8_9BACT</name>
<dbReference type="PROSITE" id="PS51257">
    <property type="entry name" value="PROKAR_LIPOPROTEIN"/>
    <property type="match status" value="1"/>
</dbReference>
<accession>A0A518EPV8</accession>